<organism evidence="2 3">
    <name type="scientific">Yinghuangia soli</name>
    <dbReference type="NCBI Taxonomy" id="2908204"/>
    <lineage>
        <taxon>Bacteria</taxon>
        <taxon>Bacillati</taxon>
        <taxon>Actinomycetota</taxon>
        <taxon>Actinomycetes</taxon>
        <taxon>Kitasatosporales</taxon>
        <taxon>Streptomycetaceae</taxon>
        <taxon>Yinghuangia</taxon>
    </lineage>
</organism>
<comment type="caution">
    <text evidence="2">The sequence shown here is derived from an EMBL/GenBank/DDBJ whole genome shotgun (WGS) entry which is preliminary data.</text>
</comment>
<evidence type="ECO:0000259" key="1">
    <source>
        <dbReference type="Pfam" id="PF08241"/>
    </source>
</evidence>
<protein>
    <submittedName>
        <fullName evidence="2">Class I SAM-dependent methyltransferase</fullName>
    </submittedName>
</protein>
<proteinExistence type="predicted"/>
<accession>A0AA41Q2A7</accession>
<dbReference type="InterPro" id="IPR013216">
    <property type="entry name" value="Methyltransf_11"/>
</dbReference>
<dbReference type="InterPro" id="IPR029063">
    <property type="entry name" value="SAM-dependent_MTases_sf"/>
</dbReference>
<dbReference type="Proteomes" id="UP001165378">
    <property type="component" value="Unassembled WGS sequence"/>
</dbReference>
<dbReference type="AlphaFoldDB" id="A0AA41Q2A7"/>
<name>A0AA41Q2A7_9ACTN</name>
<dbReference type="Pfam" id="PF08241">
    <property type="entry name" value="Methyltransf_11"/>
    <property type="match status" value="1"/>
</dbReference>
<keyword evidence="2" id="KW-0808">Transferase</keyword>
<gene>
    <name evidence="2" type="ORF">LZ495_23895</name>
</gene>
<evidence type="ECO:0000313" key="2">
    <source>
        <dbReference type="EMBL" id="MCF2530245.1"/>
    </source>
</evidence>
<dbReference type="RefSeq" id="WP_235054911.1">
    <property type="nucleotide sequence ID" value="NZ_JAKFHA010000015.1"/>
</dbReference>
<dbReference type="Gene3D" id="3.40.50.150">
    <property type="entry name" value="Vaccinia Virus protein VP39"/>
    <property type="match status" value="1"/>
</dbReference>
<dbReference type="SUPFAM" id="SSF53335">
    <property type="entry name" value="S-adenosyl-L-methionine-dependent methyltransferases"/>
    <property type="match status" value="1"/>
</dbReference>
<dbReference type="GO" id="GO:0008757">
    <property type="term" value="F:S-adenosylmethionine-dependent methyltransferase activity"/>
    <property type="evidence" value="ECO:0007669"/>
    <property type="project" value="InterPro"/>
</dbReference>
<reference evidence="2" key="1">
    <citation type="submission" date="2022-01" db="EMBL/GenBank/DDBJ databases">
        <title>Genome-Based Taxonomic Classification of the Phylum Actinobacteria.</title>
        <authorList>
            <person name="Gao Y."/>
        </authorList>
    </citation>
    <scope>NUCLEOTIDE SEQUENCE</scope>
    <source>
        <strain evidence="2">KLBMP 8922</strain>
    </source>
</reference>
<dbReference type="EMBL" id="JAKFHA010000015">
    <property type="protein sequence ID" value="MCF2530245.1"/>
    <property type="molecule type" value="Genomic_DNA"/>
</dbReference>
<sequence length="256" mass="26827">MSQPATPQPEPLARETRETLDAVGDQVAIAAAFWDAAFSEGRFLDLPPDGFVTAIAAAAEQHGLLPGPGLCIGPGNGRNYLPLVAAGLDLVGLDIAAAGLASLSERAPDRADRLVLGDLSALPGDAVYPVVIGLNVFQHGTRAQASAHISAALERVEPGGLFCLQVNSDRARTNRPHELVERADDGSFTVRYELPGTPGLYSHFFAEPSLAALLAGSTPVVPLHIDAIDPATGEPGPWHRWQGIYRRPDPAEAAAS</sequence>
<keyword evidence="3" id="KW-1185">Reference proteome</keyword>
<dbReference type="GO" id="GO:0032259">
    <property type="term" value="P:methylation"/>
    <property type="evidence" value="ECO:0007669"/>
    <property type="project" value="UniProtKB-KW"/>
</dbReference>
<keyword evidence="2" id="KW-0489">Methyltransferase</keyword>
<feature type="domain" description="Methyltransferase type 11" evidence="1">
    <location>
        <begin position="70"/>
        <end position="163"/>
    </location>
</feature>
<evidence type="ECO:0000313" key="3">
    <source>
        <dbReference type="Proteomes" id="UP001165378"/>
    </source>
</evidence>